<dbReference type="InterPro" id="IPR036412">
    <property type="entry name" value="HAD-like_sf"/>
</dbReference>
<dbReference type="PRINTS" id="PR00413">
    <property type="entry name" value="HADHALOGNASE"/>
</dbReference>
<protein>
    <submittedName>
        <fullName evidence="1">HAD family hydrolase</fullName>
    </submittedName>
</protein>
<dbReference type="Proteomes" id="UP001424459">
    <property type="component" value="Unassembled WGS sequence"/>
</dbReference>
<dbReference type="SFLD" id="SFLDG01129">
    <property type="entry name" value="C1.5:_HAD__Beta-PGM__Phosphata"/>
    <property type="match status" value="1"/>
</dbReference>
<dbReference type="Pfam" id="PF13419">
    <property type="entry name" value="HAD_2"/>
    <property type="match status" value="1"/>
</dbReference>
<dbReference type="InterPro" id="IPR041492">
    <property type="entry name" value="HAD_2"/>
</dbReference>
<evidence type="ECO:0000313" key="1">
    <source>
        <dbReference type="EMBL" id="GAA4025920.1"/>
    </source>
</evidence>
<dbReference type="PANTHER" id="PTHR43434:SF16">
    <property type="entry name" value="BLL8046 PROTEIN"/>
    <property type="match status" value="1"/>
</dbReference>
<dbReference type="InterPro" id="IPR023214">
    <property type="entry name" value="HAD_sf"/>
</dbReference>
<dbReference type="SUPFAM" id="SSF56784">
    <property type="entry name" value="HAD-like"/>
    <property type="match status" value="1"/>
</dbReference>
<gene>
    <name evidence="1" type="ORF">GCM10022281_00600</name>
</gene>
<dbReference type="Gene3D" id="3.40.50.1000">
    <property type="entry name" value="HAD superfamily/HAD-like"/>
    <property type="match status" value="1"/>
</dbReference>
<dbReference type="SFLD" id="SFLDS00003">
    <property type="entry name" value="Haloacid_Dehalogenase"/>
    <property type="match status" value="1"/>
</dbReference>
<comment type="caution">
    <text evidence="1">The sequence shown here is derived from an EMBL/GenBank/DDBJ whole genome shotgun (WGS) entry which is preliminary data.</text>
</comment>
<sequence length="225" mass="23980">MLKAILFDIDGTLVDSNEYHVLAWAEALHGAGHDFRLQTLHDQVGQGGDNFVRALLPDATDRDVEELSQAQSALFQRHYAHRLQPFAGAKALLERCREAGLEVMLATSANRETLDRQLEVLDARHLVDGWTGAADVGHSKPCPDIFEAALAKAGVEPQEALVVGDTPFDIAAAKKAGIRTVAVRSGLFPDAALGGAIAIYDNVAAILEGFDQSPLNPASGAAGRH</sequence>
<accession>A0ABP7TGP5</accession>
<dbReference type="CDD" id="cd07505">
    <property type="entry name" value="HAD_BPGM-like"/>
    <property type="match status" value="1"/>
</dbReference>
<keyword evidence="1" id="KW-0378">Hydrolase</keyword>
<organism evidence="1 2">
    <name type="scientific">Sphingomonas rosea</name>
    <dbReference type="NCBI Taxonomy" id="335605"/>
    <lineage>
        <taxon>Bacteria</taxon>
        <taxon>Pseudomonadati</taxon>
        <taxon>Pseudomonadota</taxon>
        <taxon>Alphaproteobacteria</taxon>
        <taxon>Sphingomonadales</taxon>
        <taxon>Sphingomonadaceae</taxon>
        <taxon>Sphingomonas</taxon>
    </lineage>
</organism>
<dbReference type="InterPro" id="IPR006439">
    <property type="entry name" value="HAD-SF_hydro_IA"/>
</dbReference>
<reference evidence="2" key="1">
    <citation type="journal article" date="2019" name="Int. J. Syst. Evol. Microbiol.">
        <title>The Global Catalogue of Microorganisms (GCM) 10K type strain sequencing project: providing services to taxonomists for standard genome sequencing and annotation.</title>
        <authorList>
            <consortium name="The Broad Institute Genomics Platform"/>
            <consortium name="The Broad Institute Genome Sequencing Center for Infectious Disease"/>
            <person name="Wu L."/>
            <person name="Ma J."/>
        </authorList>
    </citation>
    <scope>NUCLEOTIDE SEQUENCE [LARGE SCALE GENOMIC DNA]</scope>
    <source>
        <strain evidence="2">JCM 17564</strain>
    </source>
</reference>
<dbReference type="PANTHER" id="PTHR43434">
    <property type="entry name" value="PHOSPHOGLYCOLATE PHOSPHATASE"/>
    <property type="match status" value="1"/>
</dbReference>
<name>A0ABP7TGP5_9SPHN</name>
<dbReference type="RefSeq" id="WP_344694953.1">
    <property type="nucleotide sequence ID" value="NZ_BAABBR010000001.1"/>
</dbReference>
<dbReference type="NCBIfam" id="TIGR01509">
    <property type="entry name" value="HAD-SF-IA-v3"/>
    <property type="match status" value="1"/>
</dbReference>
<dbReference type="EMBL" id="BAABBR010000001">
    <property type="protein sequence ID" value="GAA4025920.1"/>
    <property type="molecule type" value="Genomic_DNA"/>
</dbReference>
<dbReference type="InterPro" id="IPR050155">
    <property type="entry name" value="HAD-like_hydrolase_sf"/>
</dbReference>
<dbReference type="Gene3D" id="1.10.150.240">
    <property type="entry name" value="Putative phosphatase, domain 2"/>
    <property type="match status" value="1"/>
</dbReference>
<evidence type="ECO:0000313" key="2">
    <source>
        <dbReference type="Proteomes" id="UP001424459"/>
    </source>
</evidence>
<proteinExistence type="predicted"/>
<dbReference type="SFLD" id="SFLDG01135">
    <property type="entry name" value="C1.5.6:_HAD__Beta-PGM__Phospha"/>
    <property type="match status" value="1"/>
</dbReference>
<dbReference type="InterPro" id="IPR023198">
    <property type="entry name" value="PGP-like_dom2"/>
</dbReference>
<dbReference type="NCBIfam" id="TIGR01549">
    <property type="entry name" value="HAD-SF-IA-v1"/>
    <property type="match status" value="1"/>
</dbReference>
<dbReference type="GO" id="GO:0016787">
    <property type="term" value="F:hydrolase activity"/>
    <property type="evidence" value="ECO:0007669"/>
    <property type="project" value="UniProtKB-KW"/>
</dbReference>
<keyword evidence="2" id="KW-1185">Reference proteome</keyword>